<dbReference type="PANTHER" id="PTHR32194:SF2">
    <property type="entry name" value="PROTEASOME SUBUNIT BETA TYPE-1"/>
    <property type="match status" value="1"/>
</dbReference>
<comment type="function">
    <text evidence="3">Non-catalytic component of the proteasome, a multicatalytic proteinase complex which is characterized by its ability to cleave peptides with Arg, Phe, Tyr, Leu, and Glu adjacent to the leaving group at neutral or slightly basic pH. The proteasome has an ATP-dependent proteolytic activity.</text>
</comment>
<keyword evidence="1 5" id="KW-0963">Cytoplasm</keyword>
<keyword evidence="7" id="KW-1185">Reference proteome</keyword>
<reference evidence="6 7" key="1">
    <citation type="journal article" date="2014" name="Nat. Genet.">
        <title>Genome and transcriptome of the porcine whipworm Trichuris suis.</title>
        <authorList>
            <person name="Jex A.R."/>
            <person name="Nejsum P."/>
            <person name="Schwarz E.M."/>
            <person name="Hu L."/>
            <person name="Young N.D."/>
            <person name="Hall R.S."/>
            <person name="Korhonen P.K."/>
            <person name="Liao S."/>
            <person name="Thamsborg S."/>
            <person name="Xia J."/>
            <person name="Xu P."/>
            <person name="Wang S."/>
            <person name="Scheerlinck J.P."/>
            <person name="Hofmann A."/>
            <person name="Sternberg P.W."/>
            <person name="Wang J."/>
            <person name="Gasser R.B."/>
        </authorList>
    </citation>
    <scope>NUCLEOTIDE SEQUENCE [LARGE SCALE GENOMIC DNA]</scope>
    <source>
        <strain evidence="6">DCEP-RM93M</strain>
    </source>
</reference>
<evidence type="ECO:0000256" key="1">
    <source>
        <dbReference type="ARBA" id="ARBA00022490"/>
    </source>
</evidence>
<keyword evidence="2 5" id="KW-0647">Proteasome</keyword>
<dbReference type="GO" id="GO:0005634">
    <property type="term" value="C:nucleus"/>
    <property type="evidence" value="ECO:0007669"/>
    <property type="project" value="UniProtKB-SubCell"/>
</dbReference>
<evidence type="ECO:0000313" key="6">
    <source>
        <dbReference type="EMBL" id="KFD46190.1"/>
    </source>
</evidence>
<gene>
    <name evidence="6" type="ORF">M513_12938</name>
</gene>
<dbReference type="InterPro" id="IPR001353">
    <property type="entry name" value="Proteasome_sua/b"/>
</dbReference>
<dbReference type="PROSITE" id="PS00854">
    <property type="entry name" value="PROTEASOME_BETA_1"/>
    <property type="match status" value="1"/>
</dbReference>
<accession>A0A085LMJ4</accession>
<dbReference type="InterPro" id="IPR029055">
    <property type="entry name" value="Ntn_hydrolases_N"/>
</dbReference>
<name>A0A085LMJ4_9BILA</name>
<evidence type="ECO:0000256" key="5">
    <source>
        <dbReference type="RuleBase" id="RU004203"/>
    </source>
</evidence>
<dbReference type="AlphaFoldDB" id="A0A085LMJ4"/>
<dbReference type="EMBL" id="KL363388">
    <property type="protein sequence ID" value="KFD46190.1"/>
    <property type="molecule type" value="Genomic_DNA"/>
</dbReference>
<proteinExistence type="inferred from homology"/>
<dbReference type="InterPro" id="IPR016050">
    <property type="entry name" value="Proteasome_bsu_CS"/>
</dbReference>
<dbReference type="Proteomes" id="UP000030764">
    <property type="component" value="Unassembled WGS sequence"/>
</dbReference>
<dbReference type="GO" id="GO:0005737">
    <property type="term" value="C:cytoplasm"/>
    <property type="evidence" value="ECO:0007669"/>
    <property type="project" value="UniProtKB-SubCell"/>
</dbReference>
<dbReference type="InterPro" id="IPR023333">
    <property type="entry name" value="Proteasome_suB-type"/>
</dbReference>
<keyword evidence="5" id="KW-0539">Nucleus</keyword>
<comment type="subunit">
    <text evidence="4">The 26S proteasome consists of a 20S proteasome core and two 19S regulatory subunits. The 20S proteasome core is composed of 28 subunits that are arranged in four stacked rings, resulting in a barrel-shaped structure. The two end rings are each formed by seven alpha subunits, and the two central rings are each formed by seven beta subunits. The catalytic chamber with the active sites is on the inside of the barrel.</text>
</comment>
<dbReference type="PANTHER" id="PTHR32194">
    <property type="entry name" value="METALLOPROTEASE TLDD"/>
    <property type="match status" value="1"/>
</dbReference>
<dbReference type="GO" id="GO:0005839">
    <property type="term" value="C:proteasome core complex"/>
    <property type="evidence" value="ECO:0007669"/>
    <property type="project" value="InterPro"/>
</dbReference>
<evidence type="ECO:0000256" key="3">
    <source>
        <dbReference type="ARBA" id="ARBA00024953"/>
    </source>
</evidence>
<dbReference type="PROSITE" id="PS51476">
    <property type="entry name" value="PROTEASOME_BETA_2"/>
    <property type="match status" value="1"/>
</dbReference>
<evidence type="ECO:0000256" key="2">
    <source>
        <dbReference type="ARBA" id="ARBA00022942"/>
    </source>
</evidence>
<evidence type="ECO:0000313" key="7">
    <source>
        <dbReference type="Proteomes" id="UP000030764"/>
    </source>
</evidence>
<protein>
    <recommendedName>
        <fullName evidence="5">Proteasome subunit beta</fullName>
    </recommendedName>
</protein>
<evidence type="ECO:0000256" key="4">
    <source>
        <dbReference type="ARBA" id="ARBA00026071"/>
    </source>
</evidence>
<sequence length="250" mass="27526">MSSLLLDHVSGKTVSHFGEALKKAYAEGEPAQLSSFNPYTQTGGTIAAIAGENFVVIGGDTRISLNDYCVLTRSGPKVFELTRSIYLAATGFHGDVLQLVRVLRTRVKQYLFTYGKHMDVHAAAQLLSRTLYYKRFFPYYTGVLLGGLDSDGKAAAVYSYDPVGTIEMLPYSAQGEASYLVEPFLDNQIDWKTLPKALKMPLTFERAKQLFHDAFVAATEREKSTGDSLHVVALLAGSAPVEYDVVLRHD</sequence>
<comment type="subcellular location">
    <subcellularLocation>
        <location evidence="5">Cytoplasm</location>
    </subcellularLocation>
    <subcellularLocation>
        <location evidence="5">Nucleus</location>
    </subcellularLocation>
</comment>
<dbReference type="Gene3D" id="3.60.20.10">
    <property type="entry name" value="Glutamine Phosphoribosylpyrophosphate, subunit 1, domain 1"/>
    <property type="match status" value="1"/>
</dbReference>
<organism evidence="6 7">
    <name type="scientific">Trichuris suis</name>
    <name type="common">pig whipworm</name>
    <dbReference type="NCBI Taxonomy" id="68888"/>
    <lineage>
        <taxon>Eukaryota</taxon>
        <taxon>Metazoa</taxon>
        <taxon>Ecdysozoa</taxon>
        <taxon>Nematoda</taxon>
        <taxon>Enoplea</taxon>
        <taxon>Dorylaimia</taxon>
        <taxon>Trichinellida</taxon>
        <taxon>Trichuridae</taxon>
        <taxon>Trichuris</taxon>
    </lineage>
</organism>
<comment type="subunit">
    <text evidence="5">Component of the proteasome complex.</text>
</comment>
<dbReference type="Pfam" id="PF00227">
    <property type="entry name" value="Proteasome"/>
    <property type="match status" value="1"/>
</dbReference>
<dbReference type="GO" id="GO:0051603">
    <property type="term" value="P:proteolysis involved in protein catabolic process"/>
    <property type="evidence" value="ECO:0007669"/>
    <property type="project" value="InterPro"/>
</dbReference>
<comment type="similarity">
    <text evidence="5">Belongs to the peptidase T1B family.</text>
</comment>
<comment type="function">
    <text evidence="5">Component of the proteasome, a multicatalytic proteinase complex which is characterized by its ability to cleave peptides with Arg, Phe, Tyr, Leu, and Glu adjacent to the leaving group at neutral or slightly basic pH. The proteasome has an ATP-dependent proteolytic activity.</text>
</comment>
<dbReference type="SUPFAM" id="SSF56235">
    <property type="entry name" value="N-terminal nucleophile aminohydrolases (Ntn hydrolases)"/>
    <property type="match status" value="1"/>
</dbReference>